<reference evidence="1 2" key="1">
    <citation type="journal article" date="2017" name="Int. J. Syst. Evol. Microbiol.">
        <title>Ramlibacter alkalitolerans sp. nov., alkali-tolerant bacterium isolated from soil of ginseng.</title>
        <authorList>
            <person name="Lee D.H."/>
            <person name="Cha C.J."/>
        </authorList>
    </citation>
    <scope>NUCLEOTIDE SEQUENCE [LARGE SCALE GENOMIC DNA]</scope>
    <source>
        <strain evidence="1 2">KACC 19305</strain>
    </source>
</reference>
<dbReference type="RefSeq" id="WP_201692478.1">
    <property type="nucleotide sequence ID" value="NZ_JAEQND010000013.1"/>
</dbReference>
<dbReference type="Proteomes" id="UP000622707">
    <property type="component" value="Unassembled WGS sequence"/>
</dbReference>
<evidence type="ECO:0000313" key="2">
    <source>
        <dbReference type="Proteomes" id="UP000622707"/>
    </source>
</evidence>
<sequence length="69" mass="8060">MHFTFANVFGLVLLLLASFGFAKLVAVGLARHYGVDLKQRQLRQLRQLRREQWATSQRRVGFAQTLHRH</sequence>
<organism evidence="1 2">
    <name type="scientific">Ramlibacter alkalitolerans</name>
    <dbReference type="NCBI Taxonomy" id="2039631"/>
    <lineage>
        <taxon>Bacteria</taxon>
        <taxon>Pseudomonadati</taxon>
        <taxon>Pseudomonadota</taxon>
        <taxon>Betaproteobacteria</taxon>
        <taxon>Burkholderiales</taxon>
        <taxon>Comamonadaceae</taxon>
        <taxon>Ramlibacter</taxon>
    </lineage>
</organism>
<protein>
    <submittedName>
        <fullName evidence="1">Uncharacterized protein</fullName>
    </submittedName>
</protein>
<keyword evidence="2" id="KW-1185">Reference proteome</keyword>
<proteinExistence type="predicted"/>
<evidence type="ECO:0000313" key="1">
    <source>
        <dbReference type="EMBL" id="MBL0427847.1"/>
    </source>
</evidence>
<accession>A0ABS1JUG3</accession>
<dbReference type="EMBL" id="JAEQND010000013">
    <property type="protein sequence ID" value="MBL0427847.1"/>
    <property type="molecule type" value="Genomic_DNA"/>
</dbReference>
<name>A0ABS1JUG3_9BURK</name>
<comment type="caution">
    <text evidence="1">The sequence shown here is derived from an EMBL/GenBank/DDBJ whole genome shotgun (WGS) entry which is preliminary data.</text>
</comment>
<gene>
    <name evidence="1" type="ORF">JI746_22260</name>
</gene>